<dbReference type="CDD" id="cd02022">
    <property type="entry name" value="DPCK"/>
    <property type="match status" value="1"/>
</dbReference>
<evidence type="ECO:0000313" key="6">
    <source>
        <dbReference type="RefSeq" id="XP_025407963.1"/>
    </source>
</evidence>
<evidence type="ECO:0000259" key="3">
    <source>
        <dbReference type="Pfam" id="PF01467"/>
    </source>
</evidence>
<keyword evidence="5" id="KW-1185">Reference proteome</keyword>
<proteinExistence type="inferred from homology"/>
<dbReference type="NCBIfam" id="NF001985">
    <property type="entry name" value="PRK00777.1"/>
    <property type="match status" value="1"/>
</dbReference>
<dbReference type="GO" id="GO:0005524">
    <property type="term" value="F:ATP binding"/>
    <property type="evidence" value="ECO:0007669"/>
    <property type="project" value="UniProtKB-KW"/>
</dbReference>
<gene>
    <name evidence="4" type="primary">Coasy</name>
    <name evidence="6" type="synonym">LOC112681829</name>
    <name evidence="4" type="ORF">g.154404</name>
</gene>
<dbReference type="FunFam" id="3.40.50.620:FF:000089">
    <property type="entry name" value="Bifunctional coenzyme A synthase"/>
    <property type="match status" value="1"/>
</dbReference>
<keyword evidence="2" id="KW-0067">ATP-binding</keyword>
<sequence length="519" mass="58780">MTKTGLLICSNPFRLLRIFPQIQCHVQNTLYVHFCPLPVLDKKAVRHRLTIIDAYKNLNIINVDVRILLCGLKGTLGSQIATKRPVDVIFYDDHIKSEELDSVVSSLSNKSPDFKTVFVQPNEDSDSSIDMKENTQYNKVESKLFENVVLGGTFDRLHNGHKILLSTAALKCTKKLTVGVTDIIMLKSKKLWEIIEPCSTRISNVEGFLKDIDPTLEYDVLPIYDIYGPTIHDPAFEMIILSEETMKGGELINEKRLNAGLQPLEILPLPLLEEKKSTVDCCQEEENKISSSNYRMRLLGTVLKSPQPNTNIPATPYVIGLTGGIASGKSSISNYLKELGAYVINADTLAHGLYDINQPAYQPIIDTFGSAILNVNNEVDRKKLGAIVFTSKDKLDQLNQIMWPLILQKIKILIESVKDHNIVVLEAAVLLTANWQVHCHEIWVSIIPEVEAIKRLQERNHLSEIDSRNRINSQPLNSEYVKNANVLFSTLWSYDCTRIQIRRAWNNLLIRVSKIHRFQ</sequence>
<dbReference type="NCBIfam" id="TIGR00152">
    <property type="entry name" value="dephospho-CoA kinase"/>
    <property type="match status" value="1"/>
</dbReference>
<dbReference type="GO" id="GO:0004140">
    <property type="term" value="F:dephospho-CoA kinase activity"/>
    <property type="evidence" value="ECO:0007669"/>
    <property type="project" value="InterPro"/>
</dbReference>
<dbReference type="PANTHER" id="PTHR10695">
    <property type="entry name" value="DEPHOSPHO-COA KINASE-RELATED"/>
    <property type="match status" value="1"/>
</dbReference>
<protein>
    <submittedName>
        <fullName evidence="4 6">Bifunctional coenzyme A synthase</fullName>
    </submittedName>
</protein>
<dbReference type="Proteomes" id="UP000694846">
    <property type="component" value="Unplaced"/>
</dbReference>
<dbReference type="InterPro" id="IPR004821">
    <property type="entry name" value="Cyt_trans-like"/>
</dbReference>
<dbReference type="Gene3D" id="3.40.50.300">
    <property type="entry name" value="P-loop containing nucleotide triphosphate hydrolases"/>
    <property type="match status" value="1"/>
</dbReference>
<feature type="domain" description="Cytidyltransferase-like" evidence="3">
    <location>
        <begin position="149"/>
        <end position="296"/>
    </location>
</feature>
<dbReference type="EMBL" id="GGMS01007353">
    <property type="protein sequence ID" value="MBY76556.1"/>
    <property type="molecule type" value="Transcribed_RNA"/>
</dbReference>
<dbReference type="Pfam" id="PF01467">
    <property type="entry name" value="CTP_transf_like"/>
    <property type="match status" value="1"/>
</dbReference>
<evidence type="ECO:0000313" key="4">
    <source>
        <dbReference type="EMBL" id="MBY76556.1"/>
    </source>
</evidence>
<evidence type="ECO:0000313" key="5">
    <source>
        <dbReference type="Proteomes" id="UP000694846"/>
    </source>
</evidence>
<dbReference type="Pfam" id="PF01121">
    <property type="entry name" value="CoaE"/>
    <property type="match status" value="1"/>
</dbReference>
<reference evidence="4" key="1">
    <citation type="submission" date="2018-04" db="EMBL/GenBank/DDBJ databases">
        <title>Transcriptome assembly of Sipha flava.</title>
        <authorList>
            <person name="Scully E.D."/>
            <person name="Geib S.M."/>
            <person name="Palmer N.A."/>
            <person name="Koch K."/>
            <person name="Bradshaw J."/>
            <person name="Heng-Moss T."/>
            <person name="Sarath G."/>
        </authorList>
    </citation>
    <scope>NUCLEOTIDE SEQUENCE</scope>
</reference>
<dbReference type="AlphaFoldDB" id="A0A2S2QFP9"/>
<dbReference type="RefSeq" id="XP_025407963.1">
    <property type="nucleotide sequence ID" value="XM_025552178.1"/>
</dbReference>
<dbReference type="InterPro" id="IPR027417">
    <property type="entry name" value="P-loop_NTPase"/>
</dbReference>
<accession>A0A2S2QFP9</accession>
<dbReference type="OrthoDB" id="330671at2759"/>
<dbReference type="GO" id="GO:0015937">
    <property type="term" value="P:coenzyme A biosynthetic process"/>
    <property type="evidence" value="ECO:0007669"/>
    <property type="project" value="InterPro"/>
</dbReference>
<evidence type="ECO:0000256" key="2">
    <source>
        <dbReference type="ARBA" id="ARBA00022840"/>
    </source>
</evidence>
<name>A0A2S2QFP9_9HEMI</name>
<dbReference type="HAMAP" id="MF_00376">
    <property type="entry name" value="Dephospho_CoA_kinase"/>
    <property type="match status" value="1"/>
</dbReference>
<reference evidence="6" key="2">
    <citation type="submission" date="2025-04" db="UniProtKB">
        <authorList>
            <consortium name="RefSeq"/>
        </authorList>
    </citation>
    <scope>IDENTIFICATION</scope>
    <source>
        <tissue evidence="6">Whole body</tissue>
    </source>
</reference>
<dbReference type="SUPFAM" id="SSF52540">
    <property type="entry name" value="P-loop containing nucleoside triphosphate hydrolases"/>
    <property type="match status" value="1"/>
</dbReference>
<dbReference type="PROSITE" id="PS51219">
    <property type="entry name" value="DPCK"/>
    <property type="match status" value="1"/>
</dbReference>
<evidence type="ECO:0000256" key="1">
    <source>
        <dbReference type="ARBA" id="ARBA00022741"/>
    </source>
</evidence>
<dbReference type="SUPFAM" id="SSF52374">
    <property type="entry name" value="Nucleotidylyl transferase"/>
    <property type="match status" value="1"/>
</dbReference>
<dbReference type="PANTHER" id="PTHR10695:SF46">
    <property type="entry name" value="BIFUNCTIONAL COENZYME A SYNTHASE-RELATED"/>
    <property type="match status" value="1"/>
</dbReference>
<keyword evidence="1" id="KW-0547">Nucleotide-binding</keyword>
<organism evidence="4">
    <name type="scientific">Sipha flava</name>
    <name type="common">yellow sugarcane aphid</name>
    <dbReference type="NCBI Taxonomy" id="143950"/>
    <lineage>
        <taxon>Eukaryota</taxon>
        <taxon>Metazoa</taxon>
        <taxon>Ecdysozoa</taxon>
        <taxon>Arthropoda</taxon>
        <taxon>Hexapoda</taxon>
        <taxon>Insecta</taxon>
        <taxon>Pterygota</taxon>
        <taxon>Neoptera</taxon>
        <taxon>Paraneoptera</taxon>
        <taxon>Hemiptera</taxon>
        <taxon>Sternorrhyncha</taxon>
        <taxon>Aphidomorpha</taxon>
        <taxon>Aphidoidea</taxon>
        <taxon>Aphididae</taxon>
        <taxon>Sipha</taxon>
    </lineage>
</organism>
<dbReference type="Gene3D" id="3.40.50.620">
    <property type="entry name" value="HUPs"/>
    <property type="match status" value="1"/>
</dbReference>
<dbReference type="InterPro" id="IPR001977">
    <property type="entry name" value="Depp_CoAkinase"/>
</dbReference>
<dbReference type="InterPro" id="IPR014729">
    <property type="entry name" value="Rossmann-like_a/b/a_fold"/>
</dbReference>